<dbReference type="AlphaFoldDB" id="A0A9N9GWN4"/>
<proteinExistence type="predicted"/>
<evidence type="ECO:0000313" key="2">
    <source>
        <dbReference type="Proteomes" id="UP000789739"/>
    </source>
</evidence>
<dbReference type="EMBL" id="CAJVPI010002271">
    <property type="protein sequence ID" value="CAG8639815.1"/>
    <property type="molecule type" value="Genomic_DNA"/>
</dbReference>
<gene>
    <name evidence="1" type="ORF">PBRASI_LOCUS9708</name>
</gene>
<reference evidence="1" key="1">
    <citation type="submission" date="2021-06" db="EMBL/GenBank/DDBJ databases">
        <authorList>
            <person name="Kallberg Y."/>
            <person name="Tangrot J."/>
            <person name="Rosling A."/>
        </authorList>
    </citation>
    <scope>NUCLEOTIDE SEQUENCE</scope>
    <source>
        <strain evidence="1">BR232B</strain>
    </source>
</reference>
<protein>
    <submittedName>
        <fullName evidence="1">6052_t:CDS:1</fullName>
    </submittedName>
</protein>
<evidence type="ECO:0000313" key="1">
    <source>
        <dbReference type="EMBL" id="CAG8639815.1"/>
    </source>
</evidence>
<dbReference type="Proteomes" id="UP000789739">
    <property type="component" value="Unassembled WGS sequence"/>
</dbReference>
<comment type="caution">
    <text evidence="1">The sequence shown here is derived from an EMBL/GenBank/DDBJ whole genome shotgun (WGS) entry which is preliminary data.</text>
</comment>
<name>A0A9N9GWN4_9GLOM</name>
<sequence>SEKGWLRIKWLVVRIAWKKQEILETHAVRRIYGSGKTLKIKCYASGNDIMDSLLSESKLEE</sequence>
<organism evidence="1 2">
    <name type="scientific">Paraglomus brasilianum</name>
    <dbReference type="NCBI Taxonomy" id="144538"/>
    <lineage>
        <taxon>Eukaryota</taxon>
        <taxon>Fungi</taxon>
        <taxon>Fungi incertae sedis</taxon>
        <taxon>Mucoromycota</taxon>
        <taxon>Glomeromycotina</taxon>
        <taxon>Glomeromycetes</taxon>
        <taxon>Paraglomerales</taxon>
        <taxon>Paraglomeraceae</taxon>
        <taxon>Paraglomus</taxon>
    </lineage>
</organism>
<accession>A0A9N9GWN4</accession>
<keyword evidence="2" id="KW-1185">Reference proteome</keyword>
<feature type="non-terminal residue" evidence="1">
    <location>
        <position position="1"/>
    </location>
</feature>